<keyword evidence="2" id="KW-0805">Transcription regulation</keyword>
<feature type="compositionally biased region" description="Low complexity" evidence="6">
    <location>
        <begin position="108"/>
        <end position="122"/>
    </location>
</feature>
<evidence type="ECO:0000313" key="8">
    <source>
        <dbReference type="EMBL" id="ABV48732.1"/>
    </source>
</evidence>
<dbReference type="GO" id="GO:0008270">
    <property type="term" value="F:zinc ion binding"/>
    <property type="evidence" value="ECO:0007669"/>
    <property type="project" value="InterPro"/>
</dbReference>
<feature type="region of interest" description="Disordered" evidence="6">
    <location>
        <begin position="60"/>
        <end position="122"/>
    </location>
</feature>
<proteinExistence type="predicted"/>
<evidence type="ECO:0000256" key="1">
    <source>
        <dbReference type="ARBA" id="ARBA00004123"/>
    </source>
</evidence>
<accession>A9Q1F8</accession>
<dbReference type="PROSITE" id="PS50048">
    <property type="entry name" value="ZN2_CY6_FUNGAL_2"/>
    <property type="match status" value="1"/>
</dbReference>
<keyword evidence="5" id="KW-0539">Nucleus</keyword>
<evidence type="ECO:0000256" key="2">
    <source>
        <dbReference type="ARBA" id="ARBA00023015"/>
    </source>
</evidence>
<dbReference type="Gene3D" id="4.10.240.10">
    <property type="entry name" value="Zn(2)-C6 fungal-type DNA-binding domain"/>
    <property type="match status" value="1"/>
</dbReference>
<evidence type="ECO:0000256" key="5">
    <source>
        <dbReference type="ARBA" id="ARBA00023242"/>
    </source>
</evidence>
<feature type="region of interest" description="Disordered" evidence="6">
    <location>
        <begin position="1"/>
        <end position="25"/>
    </location>
</feature>
<feature type="domain" description="Zn(2)-C6 fungal-type" evidence="7">
    <location>
        <begin position="25"/>
        <end position="54"/>
    </location>
</feature>
<dbReference type="SMART" id="SM00066">
    <property type="entry name" value="GAL4"/>
    <property type="match status" value="1"/>
</dbReference>
<organism evidence="8">
    <name type="scientific">Penicillium lilacinoechinulatum</name>
    <dbReference type="NCBI Taxonomy" id="451136"/>
    <lineage>
        <taxon>Eukaryota</taxon>
        <taxon>Fungi</taxon>
        <taxon>Dikarya</taxon>
        <taxon>Ascomycota</taxon>
        <taxon>Pezizomycotina</taxon>
        <taxon>Eurotiomycetes</taxon>
        <taxon>Eurotiomycetidae</taxon>
        <taxon>Eurotiales</taxon>
        <taxon>Aspergillaceae</taxon>
        <taxon>Penicillium</taxon>
    </lineage>
</organism>
<dbReference type="GO" id="GO:0045944">
    <property type="term" value="P:positive regulation of transcription by RNA polymerase II"/>
    <property type="evidence" value="ECO:0007669"/>
    <property type="project" value="TreeGrafter"/>
</dbReference>
<dbReference type="AlphaFoldDB" id="A9Q1F8"/>
<evidence type="ECO:0000256" key="3">
    <source>
        <dbReference type="ARBA" id="ARBA00023125"/>
    </source>
</evidence>
<comment type="subcellular location">
    <subcellularLocation>
        <location evidence="1">Nucleus</location>
    </subcellularLocation>
</comment>
<dbReference type="InterPro" id="IPR036864">
    <property type="entry name" value="Zn2-C6_fun-type_DNA-bd_sf"/>
</dbReference>
<evidence type="ECO:0000256" key="6">
    <source>
        <dbReference type="SAM" id="MobiDB-lite"/>
    </source>
</evidence>
<dbReference type="PANTHER" id="PTHR47540">
    <property type="entry name" value="THIAMINE REPRESSIBLE GENES REGULATORY PROTEIN THI5"/>
    <property type="match status" value="1"/>
</dbReference>
<name>A9Q1F8_9EURO</name>
<dbReference type="Pfam" id="PF00172">
    <property type="entry name" value="Zn_clus"/>
    <property type="match status" value="1"/>
</dbReference>
<protein>
    <submittedName>
        <fullName evidence="8">C6 transcription factor</fullName>
    </submittedName>
</protein>
<feature type="region of interest" description="Disordered" evidence="6">
    <location>
        <begin position="311"/>
        <end position="341"/>
    </location>
</feature>
<dbReference type="GO" id="GO:0043565">
    <property type="term" value="F:sequence-specific DNA binding"/>
    <property type="evidence" value="ECO:0007669"/>
    <property type="project" value="TreeGrafter"/>
</dbReference>
<dbReference type="EMBL" id="EF429247">
    <property type="protein sequence ID" value="ABV48732.1"/>
    <property type="molecule type" value="Genomic_DNA"/>
</dbReference>
<keyword evidence="3" id="KW-0238">DNA-binding</keyword>
<dbReference type="GO" id="GO:0005634">
    <property type="term" value="C:nucleus"/>
    <property type="evidence" value="ECO:0007669"/>
    <property type="project" value="UniProtKB-SubCell"/>
</dbReference>
<reference evidence="8" key="1">
    <citation type="journal article" date="2007" name="BMC Evol. Biol.">
        <title>Origin and distribution of epipolythiodioxopiperazine (ETP) gene clusters in filamentous ascomycetes.</title>
        <authorList>
            <person name="Patron N.J."/>
            <person name="Waller R.F."/>
            <person name="Cozijnsen A.J."/>
            <person name="Straney D.C."/>
            <person name="Gardiner D.M."/>
            <person name="Nierman W.C."/>
            <person name="Howlett B.J."/>
        </authorList>
    </citation>
    <scope>NUCLEOTIDE SEQUENCE</scope>
    <source>
        <strain evidence="8">IBT 28164</strain>
    </source>
</reference>
<sequence length="523" mass="57992">MVMSTLESVSPAKEAAPKPRKFRSACDNCHRSKTRCSGGNPCSRCQEFVTKCTYSYSVRAGKPKGSRCRKTLEREQRAALAAEESQSDSASKREEHAIPPEGDANTHSAPSTSASMLSSPLPTSEPFCGHTEFPFSQTTSENIPCSGWFGPSAVDWLQSTEGTLPDAIDLNSSTNAISCGEQMDGTNWFNFESLSDHDLCLDFPGLHPSVEEHTPVFQPLPSRPKHAEGECNCLATLSTLVSRQIAARDVLRYDASLVLIRDAARACICFCRCGCCPKDAGSISLVVTTLQLMTGTVDRLIQHLQRRSASESSNDLDLSNGPVRSGSEENTRITPGTEGGPIQVQLGVYHTSHEDGHEQIQILSMLVRSGVRRMLEVCWPMWDLLRSLPCSLPSPPLDGRMSPQPHKMAEGEYNATSLNHSEVSQVRNTRLASNPLCYLYLSIFWIYDEYIDDGYDTLLSQGPSDRFRHQTTSDPCLRCIETDHFRIVRRLTAITMKDFRPPKLGRCNDVQFYFLLKPLPTFP</sequence>
<evidence type="ECO:0000259" key="7">
    <source>
        <dbReference type="PROSITE" id="PS50048"/>
    </source>
</evidence>
<dbReference type="InterPro" id="IPR051711">
    <property type="entry name" value="Stress_Response_Reg"/>
</dbReference>
<dbReference type="GO" id="GO:0000981">
    <property type="term" value="F:DNA-binding transcription factor activity, RNA polymerase II-specific"/>
    <property type="evidence" value="ECO:0007669"/>
    <property type="project" value="InterPro"/>
</dbReference>
<dbReference type="CDD" id="cd00067">
    <property type="entry name" value="GAL4"/>
    <property type="match status" value="1"/>
</dbReference>
<evidence type="ECO:0000256" key="4">
    <source>
        <dbReference type="ARBA" id="ARBA00023163"/>
    </source>
</evidence>
<dbReference type="SUPFAM" id="SSF57701">
    <property type="entry name" value="Zn2/Cys6 DNA-binding domain"/>
    <property type="match status" value="1"/>
</dbReference>
<dbReference type="InterPro" id="IPR001138">
    <property type="entry name" value="Zn2Cys6_DnaBD"/>
</dbReference>
<keyword evidence="4" id="KW-0804">Transcription</keyword>
<dbReference type="PANTHER" id="PTHR47540:SF2">
    <property type="entry name" value="ZN(II)2CYS6 TRANSCRIPTION FACTOR (EUROFUNG)"/>
    <property type="match status" value="1"/>
</dbReference>
<dbReference type="PROSITE" id="PS00463">
    <property type="entry name" value="ZN2_CY6_FUNGAL_1"/>
    <property type="match status" value="1"/>
</dbReference>